<dbReference type="EMBL" id="DSMU01000185">
    <property type="protein sequence ID" value="HEL65603.1"/>
    <property type="molecule type" value="Genomic_DNA"/>
</dbReference>
<evidence type="ECO:0000313" key="2">
    <source>
        <dbReference type="EMBL" id="HEL65603.1"/>
    </source>
</evidence>
<name>A0A7C2EJI5_9THEO</name>
<evidence type="ECO:0000256" key="1">
    <source>
        <dbReference type="SAM" id="SignalP"/>
    </source>
</evidence>
<protein>
    <recommendedName>
        <fullName evidence="3">Periplasmic heavy metal sensor</fullName>
    </recommendedName>
</protein>
<feature type="signal peptide" evidence="1">
    <location>
        <begin position="1"/>
        <end position="28"/>
    </location>
</feature>
<accession>A0A7C2EJI5</accession>
<reference evidence="2" key="1">
    <citation type="journal article" date="2020" name="mSystems">
        <title>Genome- and Community-Level Interaction Insights into Carbon Utilization and Element Cycling Functions of Hydrothermarchaeota in Hydrothermal Sediment.</title>
        <authorList>
            <person name="Zhou Z."/>
            <person name="Liu Y."/>
            <person name="Xu W."/>
            <person name="Pan J."/>
            <person name="Luo Z.H."/>
            <person name="Li M."/>
        </authorList>
    </citation>
    <scope>NUCLEOTIDE SEQUENCE [LARGE SCALE GENOMIC DNA]</scope>
    <source>
        <strain evidence="2">SpSt-300</strain>
    </source>
</reference>
<comment type="caution">
    <text evidence="2">The sequence shown here is derived from an EMBL/GenBank/DDBJ whole genome shotgun (WGS) entry which is preliminary data.</text>
</comment>
<dbReference type="AlphaFoldDB" id="A0A7C2EJI5"/>
<gene>
    <name evidence="2" type="ORF">ENQ34_02840</name>
</gene>
<keyword evidence="1" id="KW-0732">Signal</keyword>
<organism evidence="2">
    <name type="scientific">Ammonifex degensii</name>
    <dbReference type="NCBI Taxonomy" id="42838"/>
    <lineage>
        <taxon>Bacteria</taxon>
        <taxon>Bacillati</taxon>
        <taxon>Bacillota</taxon>
        <taxon>Clostridia</taxon>
        <taxon>Thermoanaerobacterales</taxon>
        <taxon>Thermoanaerobacteraceae</taxon>
        <taxon>Ammonifex</taxon>
    </lineage>
</organism>
<sequence length="169" mass="19155">MRLKAAVAVVVLACVSVLLGAYGLSAIAAETQTDYNFPPVIQKLVEKFNLDPAKVDEVLQQDRKEREAKRQAMIEERLDQAVKQGRITEKQKEAILAKRKEMQEKFAALRNLSPEERREALKQLRDEMEKWAKENGIDTKWLLMGKGRGFGPRGFCGFGFKGGPYGRIM</sequence>
<proteinExistence type="predicted"/>
<feature type="chain" id="PRO_5028467206" description="Periplasmic heavy metal sensor" evidence="1">
    <location>
        <begin position="29"/>
        <end position="169"/>
    </location>
</feature>
<evidence type="ECO:0008006" key="3">
    <source>
        <dbReference type="Google" id="ProtNLM"/>
    </source>
</evidence>